<proteinExistence type="inferred from homology"/>
<dbReference type="Pfam" id="PF03699">
    <property type="entry name" value="UPF0182"/>
    <property type="match status" value="1"/>
</dbReference>
<dbReference type="InterPro" id="IPR005372">
    <property type="entry name" value="UPF0182"/>
</dbReference>
<evidence type="ECO:0000256" key="2">
    <source>
        <dbReference type="ARBA" id="ARBA00022692"/>
    </source>
</evidence>
<dbReference type="HAMAP" id="MF_01600">
    <property type="entry name" value="UPF0182"/>
    <property type="match status" value="1"/>
</dbReference>
<dbReference type="NCBIfam" id="NF000825">
    <property type="entry name" value="PRK00068.1"/>
    <property type="match status" value="1"/>
</dbReference>
<organism evidence="7 8">
    <name type="scientific">Modestobacter italicus (strain DSM 44449 / CECT 9708 / BC 501)</name>
    <dbReference type="NCBI Taxonomy" id="2732864"/>
    <lineage>
        <taxon>Bacteria</taxon>
        <taxon>Bacillati</taxon>
        <taxon>Actinomycetota</taxon>
        <taxon>Actinomycetes</taxon>
        <taxon>Geodermatophilales</taxon>
        <taxon>Geodermatophilaceae</taxon>
        <taxon>Modestobacter</taxon>
    </lineage>
</organism>
<evidence type="ECO:0000313" key="8">
    <source>
        <dbReference type="Proteomes" id="UP000006461"/>
    </source>
</evidence>
<feature type="transmembrane region" description="Helical" evidence="5">
    <location>
        <begin position="261"/>
        <end position="279"/>
    </location>
</feature>
<dbReference type="OrthoDB" id="9763654at2"/>
<feature type="compositionally biased region" description="Pro residues" evidence="6">
    <location>
        <begin position="916"/>
        <end position="939"/>
    </location>
</feature>
<evidence type="ECO:0000256" key="1">
    <source>
        <dbReference type="ARBA" id="ARBA00022475"/>
    </source>
</evidence>
<feature type="compositionally biased region" description="Low complexity" evidence="6">
    <location>
        <begin position="904"/>
        <end position="915"/>
    </location>
</feature>
<dbReference type="HOGENOM" id="CLU_007733_1_0_11"/>
<dbReference type="EMBL" id="FO203431">
    <property type="protein sequence ID" value="CCH90003.1"/>
    <property type="molecule type" value="Genomic_DNA"/>
</dbReference>
<feature type="transmembrane region" description="Helical" evidence="5">
    <location>
        <begin position="213"/>
        <end position="230"/>
    </location>
</feature>
<dbReference type="GO" id="GO:0005576">
    <property type="term" value="C:extracellular region"/>
    <property type="evidence" value="ECO:0007669"/>
    <property type="project" value="TreeGrafter"/>
</dbReference>
<name>I4F2Z0_MODI5</name>
<protein>
    <recommendedName>
        <fullName evidence="5">UPF0182 protein MODMU_4620</fullName>
    </recommendedName>
</protein>
<dbReference type="AlphaFoldDB" id="I4F2Z0"/>
<dbReference type="GO" id="GO:0005886">
    <property type="term" value="C:plasma membrane"/>
    <property type="evidence" value="ECO:0007669"/>
    <property type="project" value="UniProtKB-SubCell"/>
</dbReference>
<feature type="region of interest" description="Disordered" evidence="6">
    <location>
        <begin position="351"/>
        <end position="374"/>
    </location>
</feature>
<accession>I4F2Z0</accession>
<gene>
    <name evidence="7" type="ordered locus">MODMU_4620</name>
</gene>
<evidence type="ECO:0000313" key="7">
    <source>
        <dbReference type="EMBL" id="CCH90003.1"/>
    </source>
</evidence>
<comment type="similarity">
    <text evidence="5">Belongs to the UPF0182 family.</text>
</comment>
<keyword evidence="1 5" id="KW-1003">Cell membrane</keyword>
<dbReference type="eggNOG" id="COG1615">
    <property type="taxonomic scope" value="Bacteria"/>
</dbReference>
<dbReference type="Proteomes" id="UP000006461">
    <property type="component" value="Chromosome"/>
</dbReference>
<feature type="transmembrane region" description="Helical" evidence="5">
    <location>
        <begin position="114"/>
        <end position="135"/>
    </location>
</feature>
<keyword evidence="8" id="KW-1185">Reference proteome</keyword>
<feature type="transmembrane region" description="Helical" evidence="5">
    <location>
        <begin position="286"/>
        <end position="307"/>
    </location>
</feature>
<feature type="transmembrane region" description="Helical" evidence="5">
    <location>
        <begin position="170"/>
        <end position="193"/>
    </location>
</feature>
<comment type="subcellular location">
    <subcellularLocation>
        <location evidence="5">Cell membrane</location>
        <topology evidence="5">Multi-pass membrane protein</topology>
    </subcellularLocation>
</comment>
<dbReference type="PANTHER" id="PTHR39344:SF1">
    <property type="entry name" value="UPF0182 PROTEIN SLL1060"/>
    <property type="match status" value="1"/>
</dbReference>
<keyword evidence="3 5" id="KW-1133">Transmembrane helix</keyword>
<dbReference type="STRING" id="477641.MODMU_4620"/>
<sequence>MAMRPPVPVPTLSRRAKLVIGVVAVLLVLFTVIGTLTNVYVDYLWFDETNFTEVFWTEVQTRALLFAVAGVATGGLVALAVHLAYRFRPTFRPMSLEQQNLERYRQSVEPRRKLVLTAIGVVLGLFAGFTAQGSWQTWLTFRNSTDFGRTDPEFGKDISFFVFDYPFYRLALGFAFAIVLLALIGSLLTHYVFGGLRLQTPGQKLTGAARVQLSVLLGIFLALKAVAYWLDRYGTVYSDRGTVYTGASYTDVNALLPAKNILVFVAAICAVAFFANIFFRNTVLPAAALVLLLFSSLVIGVAFPAIMQQFVVRPSADQKEAAYIERALTSTRDAYQLSDVQYTDYGVDTASGDETGTDAGSDDPASTPTTADLAGDAGTISNARLLDPNVLQATFLARQQIRNVYGFPEKLDIDRYTVDGVTQDYVVAARELDSSSLSGNQTNWINQHTVYTHGNGFVAAPANQVVSGEAGGEPNFTTGDLPTRGNIEVDQSRIYYGELLNVNGTDEYSVVGNAEDASPREFDRPQSGSDGQVNNTYDGEGGVSIGSFFRQLTYAIYYRERNFLLSSAVNNDSKVLYVRDPRDRVEKAAPYLQVDGDPYPAVIDGRITWIVDAYTTSDAYPYSSLQSLGEATTDSLTGTGTSALPNDQVNYVSNSVKATVDAYDGTVTLYAFDDSDPVLQTYMKAFPGTVQPASDISDELRSHFRYPEDLFKLQRDVLTQYHVDNPSDFYNANDFWQVPIDPTVSNNTTEPQPPYYVLSQRVGESNSTFQLTSALNALRRENLSAYMTVSSDPDTYGEIQVLQLPGNTQFRGPQQVFQSFNTNSEVRSQLTLFDSASSRAVFGNLLTLPIGTSGLLYVEPLYVQGTAENSFPLLQKVLVNYGDKVGYADTFAEALDQVFGDGAGDAAADSGTTPAPTTPTSPAPSPAPSETPAPTPAPPADGGGGPVDSAARDAAVTAINDALTALADATRAGDFAAIGQAQAQLQDAVEAYQVANGQTAPAGPTG</sequence>
<keyword evidence="4 5" id="KW-0472">Membrane</keyword>
<dbReference type="KEGG" id="mmar:MODMU_4620"/>
<feature type="compositionally biased region" description="Polar residues" evidence="6">
    <location>
        <begin position="526"/>
        <end position="537"/>
    </location>
</feature>
<evidence type="ECO:0000256" key="3">
    <source>
        <dbReference type="ARBA" id="ARBA00022989"/>
    </source>
</evidence>
<feature type="transmembrane region" description="Helical" evidence="5">
    <location>
        <begin position="63"/>
        <end position="85"/>
    </location>
</feature>
<evidence type="ECO:0000256" key="5">
    <source>
        <dbReference type="HAMAP-Rule" id="MF_01600"/>
    </source>
</evidence>
<evidence type="ECO:0000256" key="4">
    <source>
        <dbReference type="ARBA" id="ARBA00023136"/>
    </source>
</evidence>
<reference evidence="7 8" key="1">
    <citation type="journal article" date="2012" name="J. Bacteriol.">
        <title>Genome Sequence of Radiation-Resistant Modestobacter marinus Strain BC501, a Representative Actinobacterium That Thrives on Calcareous Stone Surfaces.</title>
        <authorList>
            <person name="Normand P."/>
            <person name="Gury J."/>
            <person name="Pujic P."/>
            <person name="Chouaia B."/>
            <person name="Crotti E."/>
            <person name="Brusetti L."/>
            <person name="Daffonchio D."/>
            <person name="Vacherie B."/>
            <person name="Barbe V."/>
            <person name="Medigue C."/>
            <person name="Calteau A."/>
            <person name="Ghodhbane-Gtari F."/>
            <person name="Essoussi I."/>
            <person name="Nouioui I."/>
            <person name="Abbassi-Ghozzi I."/>
            <person name="Gtari M."/>
        </authorList>
    </citation>
    <scope>NUCLEOTIDE SEQUENCE [LARGE SCALE GENOMIC DNA]</scope>
    <source>
        <strain evidence="8">BC 501</strain>
    </source>
</reference>
<feature type="region of interest" description="Disordered" evidence="6">
    <location>
        <begin position="516"/>
        <end position="537"/>
    </location>
</feature>
<dbReference type="OMA" id="HFRYPLD"/>
<feature type="region of interest" description="Disordered" evidence="6">
    <location>
        <begin position="903"/>
        <end position="950"/>
    </location>
</feature>
<dbReference type="PATRIC" id="fig|477641.3.peg.4330"/>
<evidence type="ECO:0000256" key="6">
    <source>
        <dbReference type="SAM" id="MobiDB-lite"/>
    </source>
</evidence>
<dbReference type="PANTHER" id="PTHR39344">
    <property type="entry name" value="UPF0182 PROTEIN SLL1060"/>
    <property type="match status" value="1"/>
</dbReference>
<keyword evidence="2 5" id="KW-0812">Transmembrane</keyword>
<feature type="transmembrane region" description="Helical" evidence="5">
    <location>
        <begin position="20"/>
        <end position="43"/>
    </location>
</feature>